<dbReference type="SUPFAM" id="SSF101898">
    <property type="entry name" value="NHL repeat"/>
    <property type="match status" value="1"/>
</dbReference>
<evidence type="ECO:0000256" key="1">
    <source>
        <dbReference type="ARBA" id="ARBA00022737"/>
    </source>
</evidence>
<sequence length="674" mass="70792">MPRAIMVAGSSVYPYDDASLYFNTEYQGDTEYDENFYLDIYLLPPLEGATTPAAPSPPPPAGPAFPTLGRCDFLAVVLPNATEAAHNASLEEYTGSAPAQEHATLREALAAVPVANITAGGVACVALLSGTHGPGSCGAVVGAEATTGLSALWLLGPAMPAAPAVLDCEHSARSLAVNGTASGSAVLMANLTVKHGYAKGQGGGLYILGCGEFALEGVALEGNRADQDGGLFVELSTGVVAEAVMTSNAEEAWDTPWVELLVGDADNSCNEVYAEYDPDPMVATLCAPWGSAVGRDGDVMVADTWEQRIGHYDPASGRFSKLSITMEDGSELPSTPTAVVQDLMDPKVWYVAENWGHRVLRIDTSSGLGLTFCGVYGGSGSVDGPCDSEARSLAVDPNTGILFVGETQRLSKVVHMKKGGWEAVTLVSPKANVDVGNINGITFYTRQGARRMWFNERGKVREIEDPAGSNWDARNVTIEIIANTDEVYGYREGYAPNAQFGWMHGIALDPSAGDLYVVDVDNSRVRQVSLLLQEATGVMGIAGTQTEKDVAGAPASSSRLDLPFGVAWDHTTTSLLVTSPGSGDVQRLRYVRGLRLEGVQVEGNTAAEAGGVLLEACNTCYLHDSAVVSNVAASGAGILARASNLRAVNVTILGNDARTRDSILTHRTTERLNG</sequence>
<dbReference type="InterPro" id="IPR011042">
    <property type="entry name" value="6-blade_b-propeller_TolB-like"/>
</dbReference>
<keyword evidence="3" id="KW-1185">Reference proteome</keyword>
<comment type="caution">
    <text evidence="2">The sequence shown here is derived from an EMBL/GenBank/DDBJ whole genome shotgun (WGS) entry which is preliminary data.</text>
</comment>
<keyword evidence="1" id="KW-0677">Repeat</keyword>
<dbReference type="EMBL" id="LGRX02035003">
    <property type="protein sequence ID" value="KAK3236522.1"/>
    <property type="molecule type" value="Genomic_DNA"/>
</dbReference>
<dbReference type="InterPro" id="IPR001258">
    <property type="entry name" value="NHL_repeat"/>
</dbReference>
<dbReference type="Proteomes" id="UP001190700">
    <property type="component" value="Unassembled WGS sequence"/>
</dbReference>
<dbReference type="Gene3D" id="2.40.10.500">
    <property type="match status" value="1"/>
</dbReference>
<name>A0AAE0BHE0_9CHLO</name>
<protein>
    <submittedName>
        <fullName evidence="2">Uncharacterized protein</fullName>
    </submittedName>
</protein>
<evidence type="ECO:0000313" key="3">
    <source>
        <dbReference type="Proteomes" id="UP001190700"/>
    </source>
</evidence>
<proteinExistence type="predicted"/>
<dbReference type="AlphaFoldDB" id="A0AAE0BHE0"/>
<dbReference type="Pfam" id="PF01436">
    <property type="entry name" value="NHL"/>
    <property type="match status" value="1"/>
</dbReference>
<evidence type="ECO:0000313" key="2">
    <source>
        <dbReference type="EMBL" id="KAK3236522.1"/>
    </source>
</evidence>
<reference evidence="2 3" key="1">
    <citation type="journal article" date="2015" name="Genome Biol. Evol.">
        <title>Comparative Genomics of a Bacterivorous Green Alga Reveals Evolutionary Causalities and Consequences of Phago-Mixotrophic Mode of Nutrition.</title>
        <authorList>
            <person name="Burns J.A."/>
            <person name="Paasch A."/>
            <person name="Narechania A."/>
            <person name="Kim E."/>
        </authorList>
    </citation>
    <scope>NUCLEOTIDE SEQUENCE [LARGE SCALE GENOMIC DNA]</scope>
    <source>
        <strain evidence="2 3">PLY_AMNH</strain>
    </source>
</reference>
<gene>
    <name evidence="2" type="ORF">CYMTET_53344</name>
</gene>
<organism evidence="2 3">
    <name type="scientific">Cymbomonas tetramitiformis</name>
    <dbReference type="NCBI Taxonomy" id="36881"/>
    <lineage>
        <taxon>Eukaryota</taxon>
        <taxon>Viridiplantae</taxon>
        <taxon>Chlorophyta</taxon>
        <taxon>Pyramimonadophyceae</taxon>
        <taxon>Pyramimonadales</taxon>
        <taxon>Pyramimonadaceae</taxon>
        <taxon>Cymbomonas</taxon>
    </lineage>
</organism>
<accession>A0AAE0BHE0</accession>
<dbReference type="Gene3D" id="2.120.10.30">
    <property type="entry name" value="TolB, C-terminal domain"/>
    <property type="match status" value="1"/>
</dbReference>